<dbReference type="GO" id="GO:0042796">
    <property type="term" value="P:snRNA transcription by RNA polymerase III"/>
    <property type="evidence" value="ECO:0007669"/>
    <property type="project" value="TreeGrafter"/>
</dbReference>
<keyword evidence="4" id="KW-1185">Reference proteome</keyword>
<proteinExistence type="predicted"/>
<name>A0A067R0W3_ZOONE</name>
<dbReference type="STRING" id="136037.A0A067R0W3"/>
<dbReference type="InParanoid" id="A0A067R0W3"/>
<keyword evidence="3" id="KW-0675">Receptor</keyword>
<dbReference type="GO" id="GO:0008023">
    <property type="term" value="C:transcription elongation factor complex"/>
    <property type="evidence" value="ECO:0007669"/>
    <property type="project" value="InterPro"/>
</dbReference>
<gene>
    <name evidence="3" type="ORF">L798_13481</name>
</gene>
<evidence type="ECO:0000313" key="4">
    <source>
        <dbReference type="Proteomes" id="UP000027135"/>
    </source>
</evidence>
<dbReference type="PANTHER" id="PTHR14633:SF3">
    <property type="entry name" value="LITTLE ELONGATION COMPLEX SUBUNIT 2"/>
    <property type="match status" value="1"/>
</dbReference>
<dbReference type="PANTHER" id="PTHR14633">
    <property type="entry name" value="LITTLE ELONGATION COMPLEX SUBUNIT 2"/>
    <property type="match status" value="1"/>
</dbReference>
<dbReference type="InterPro" id="IPR019535">
    <property type="entry name" value="ICE2_C"/>
</dbReference>
<dbReference type="AlphaFoldDB" id="A0A067R0W3"/>
<evidence type="ECO:0000256" key="1">
    <source>
        <dbReference type="SAM" id="MobiDB-lite"/>
    </source>
</evidence>
<feature type="domain" description="Little elongation complex subunit 2 C-terminal" evidence="2">
    <location>
        <begin position="198"/>
        <end position="413"/>
    </location>
</feature>
<dbReference type="Pfam" id="PF10505">
    <property type="entry name" value="NARG2_C"/>
    <property type="match status" value="1"/>
</dbReference>
<reference evidence="3 4" key="1">
    <citation type="journal article" date="2014" name="Nat. Commun.">
        <title>Molecular traces of alternative social organization in a termite genome.</title>
        <authorList>
            <person name="Terrapon N."/>
            <person name="Li C."/>
            <person name="Robertson H.M."/>
            <person name="Ji L."/>
            <person name="Meng X."/>
            <person name="Booth W."/>
            <person name="Chen Z."/>
            <person name="Childers C.P."/>
            <person name="Glastad K.M."/>
            <person name="Gokhale K."/>
            <person name="Gowin J."/>
            <person name="Gronenberg W."/>
            <person name="Hermansen R.A."/>
            <person name="Hu H."/>
            <person name="Hunt B.G."/>
            <person name="Huylmans A.K."/>
            <person name="Khalil S.M."/>
            <person name="Mitchell R.D."/>
            <person name="Munoz-Torres M.C."/>
            <person name="Mustard J.A."/>
            <person name="Pan H."/>
            <person name="Reese J.T."/>
            <person name="Scharf M.E."/>
            <person name="Sun F."/>
            <person name="Vogel H."/>
            <person name="Xiao J."/>
            <person name="Yang W."/>
            <person name="Yang Z."/>
            <person name="Yang Z."/>
            <person name="Zhou J."/>
            <person name="Zhu J."/>
            <person name="Brent C.S."/>
            <person name="Elsik C.G."/>
            <person name="Goodisman M.A."/>
            <person name="Liberles D.A."/>
            <person name="Roe R.M."/>
            <person name="Vargo E.L."/>
            <person name="Vilcinskas A."/>
            <person name="Wang J."/>
            <person name="Bornberg-Bauer E."/>
            <person name="Korb J."/>
            <person name="Zhang G."/>
            <person name="Liebig J."/>
        </authorList>
    </citation>
    <scope>NUCLEOTIDE SEQUENCE [LARGE SCALE GENOMIC DNA]</scope>
    <source>
        <tissue evidence="3">Whole organism</tissue>
    </source>
</reference>
<dbReference type="GO" id="GO:0045945">
    <property type="term" value="P:positive regulation of transcription by RNA polymerase III"/>
    <property type="evidence" value="ECO:0007669"/>
    <property type="project" value="TreeGrafter"/>
</dbReference>
<dbReference type="Proteomes" id="UP000027135">
    <property type="component" value="Unassembled WGS sequence"/>
</dbReference>
<dbReference type="EMBL" id="KK853018">
    <property type="protein sequence ID" value="KDR12430.1"/>
    <property type="molecule type" value="Genomic_DNA"/>
</dbReference>
<accession>A0A067R0W3</accession>
<sequence length="439" mass="50058">MSTDTENRLVIDCSDSERNSKTPVGKNKCAQNNNVEDDSRVTRSKARLIEKMSYVNQSLGHKPVQFVTNKEYEIDNKNLREDTCKTFDGNDLEKSLKNVRLSGCFDSKDYTLDSEVANKMSHDTVRPEEEHVESWSINKSTRIDEEHVESWSISKSTRIEQEFPANEPGSAQKLIDVDAEAQDAMKVAGLNVSTPGFNVSYRLWKLSKDEGHPDDRKEGFLKGNCASHEIKVLVRCKVDGYKINYNKLQRFCVVPKMEYLTEYGAQCFTQSELTQQWISLHVRPGTDLYRVRVNACTSEVIMIERRSLQDVAQETIQQTGRPNSIILGTLYNVLLGLVDLDPGSYILSHTPKLGAFVNLWQSASNGRFKLHDMYKIDPKTTSVSESSLWIPIDHSVVTPFHRACNRVPGTFPPTLFFRGKPVLKKKNKKKKKKQKQKKE</sequence>
<feature type="region of interest" description="Disordered" evidence="1">
    <location>
        <begin position="1"/>
        <end position="40"/>
    </location>
</feature>
<dbReference type="eggNOG" id="ENOG502QUWA">
    <property type="taxonomic scope" value="Eukaryota"/>
</dbReference>
<evidence type="ECO:0000259" key="2">
    <source>
        <dbReference type="Pfam" id="PF10505"/>
    </source>
</evidence>
<dbReference type="GO" id="GO:0042795">
    <property type="term" value="P:snRNA transcription by RNA polymerase II"/>
    <property type="evidence" value="ECO:0007669"/>
    <property type="project" value="TreeGrafter"/>
</dbReference>
<feature type="compositionally biased region" description="Basic and acidic residues" evidence="1">
    <location>
        <begin position="1"/>
        <end position="20"/>
    </location>
</feature>
<organism evidence="3 4">
    <name type="scientific">Zootermopsis nevadensis</name>
    <name type="common">Dampwood termite</name>
    <dbReference type="NCBI Taxonomy" id="136037"/>
    <lineage>
        <taxon>Eukaryota</taxon>
        <taxon>Metazoa</taxon>
        <taxon>Ecdysozoa</taxon>
        <taxon>Arthropoda</taxon>
        <taxon>Hexapoda</taxon>
        <taxon>Insecta</taxon>
        <taxon>Pterygota</taxon>
        <taxon>Neoptera</taxon>
        <taxon>Polyneoptera</taxon>
        <taxon>Dictyoptera</taxon>
        <taxon>Blattodea</taxon>
        <taxon>Blattoidea</taxon>
        <taxon>Termitoidae</taxon>
        <taxon>Termopsidae</taxon>
        <taxon>Zootermopsis</taxon>
    </lineage>
</organism>
<evidence type="ECO:0000313" key="3">
    <source>
        <dbReference type="EMBL" id="KDR12430.1"/>
    </source>
</evidence>
<protein>
    <submittedName>
        <fullName evidence="3">NMDA receptor-regulated protein 2</fullName>
    </submittedName>
</protein>